<keyword evidence="3" id="KW-1185">Reference proteome</keyword>
<proteinExistence type="predicted"/>
<evidence type="ECO:0000256" key="1">
    <source>
        <dbReference type="SAM" id="MobiDB-lite"/>
    </source>
</evidence>
<organism evidence="2 3">
    <name type="scientific">Mycena albidolilacea</name>
    <dbReference type="NCBI Taxonomy" id="1033008"/>
    <lineage>
        <taxon>Eukaryota</taxon>
        <taxon>Fungi</taxon>
        <taxon>Dikarya</taxon>
        <taxon>Basidiomycota</taxon>
        <taxon>Agaricomycotina</taxon>
        <taxon>Agaricomycetes</taxon>
        <taxon>Agaricomycetidae</taxon>
        <taxon>Agaricales</taxon>
        <taxon>Marasmiineae</taxon>
        <taxon>Mycenaceae</taxon>
        <taxon>Mycena</taxon>
    </lineage>
</organism>
<dbReference type="AlphaFoldDB" id="A0AAD6Z3I8"/>
<protein>
    <submittedName>
        <fullName evidence="2">Uncharacterized protein</fullName>
    </submittedName>
</protein>
<reference evidence="2" key="1">
    <citation type="submission" date="2023-03" db="EMBL/GenBank/DDBJ databases">
        <title>Massive genome expansion in bonnet fungi (Mycena s.s.) driven by repeated elements and novel gene families across ecological guilds.</title>
        <authorList>
            <consortium name="Lawrence Berkeley National Laboratory"/>
            <person name="Harder C.B."/>
            <person name="Miyauchi S."/>
            <person name="Viragh M."/>
            <person name="Kuo A."/>
            <person name="Thoen E."/>
            <person name="Andreopoulos B."/>
            <person name="Lu D."/>
            <person name="Skrede I."/>
            <person name="Drula E."/>
            <person name="Henrissat B."/>
            <person name="Morin E."/>
            <person name="Kohler A."/>
            <person name="Barry K."/>
            <person name="LaButti K."/>
            <person name="Morin E."/>
            <person name="Salamov A."/>
            <person name="Lipzen A."/>
            <person name="Mereny Z."/>
            <person name="Hegedus B."/>
            <person name="Baldrian P."/>
            <person name="Stursova M."/>
            <person name="Weitz H."/>
            <person name="Taylor A."/>
            <person name="Grigoriev I.V."/>
            <person name="Nagy L.G."/>
            <person name="Martin F."/>
            <person name="Kauserud H."/>
        </authorList>
    </citation>
    <scope>NUCLEOTIDE SEQUENCE</scope>
    <source>
        <strain evidence="2">CBHHK002</strain>
    </source>
</reference>
<accession>A0AAD6Z3I8</accession>
<dbReference type="Proteomes" id="UP001218218">
    <property type="component" value="Unassembled WGS sequence"/>
</dbReference>
<feature type="compositionally biased region" description="Polar residues" evidence="1">
    <location>
        <begin position="171"/>
        <end position="180"/>
    </location>
</feature>
<feature type="region of interest" description="Disordered" evidence="1">
    <location>
        <begin position="142"/>
        <end position="180"/>
    </location>
</feature>
<comment type="caution">
    <text evidence="2">The sequence shown here is derived from an EMBL/GenBank/DDBJ whole genome shotgun (WGS) entry which is preliminary data.</text>
</comment>
<evidence type="ECO:0000313" key="2">
    <source>
        <dbReference type="EMBL" id="KAJ7304884.1"/>
    </source>
</evidence>
<sequence length="180" mass="19923">MSERWRGDVRAVVDVRYGEPRGGKGWMRWATGGKEVPMKRRGTTNMTAAVSECTIVRRHPRSKWWIVMCLAWLEARKPESQSLGFVSQAKPNSGLDGGLGSGLRLATKNTPLVFQTVFLLNLWPDGVLVSLENCLKHPTQAKPSQALPAGLGSGLTDFKPKPAQAKPKPWFQSQAKPEHH</sequence>
<evidence type="ECO:0000313" key="3">
    <source>
        <dbReference type="Proteomes" id="UP001218218"/>
    </source>
</evidence>
<dbReference type="EMBL" id="JARIHO010000098">
    <property type="protein sequence ID" value="KAJ7304884.1"/>
    <property type="molecule type" value="Genomic_DNA"/>
</dbReference>
<name>A0AAD6Z3I8_9AGAR</name>
<gene>
    <name evidence="2" type="ORF">DFH08DRAFT_825243</name>
</gene>